<feature type="domain" description="ABC-2 type transporter transmembrane" evidence="6">
    <location>
        <begin position="66"/>
        <end position="200"/>
    </location>
</feature>
<dbReference type="EMBL" id="JACHXF010000006">
    <property type="protein sequence ID" value="MBB3095440.1"/>
    <property type="molecule type" value="Genomic_DNA"/>
</dbReference>
<evidence type="ECO:0000313" key="7">
    <source>
        <dbReference type="EMBL" id="MBB3095440.1"/>
    </source>
</evidence>
<feature type="transmembrane region" description="Helical" evidence="5">
    <location>
        <begin position="125"/>
        <end position="146"/>
    </location>
</feature>
<keyword evidence="8" id="KW-1185">Reference proteome</keyword>
<accession>A0A7W5FEJ8</accession>
<dbReference type="Proteomes" id="UP000590749">
    <property type="component" value="Unassembled WGS sequence"/>
</dbReference>
<keyword evidence="3 5" id="KW-1133">Transmembrane helix</keyword>
<proteinExistence type="predicted"/>
<dbReference type="PANTHER" id="PTHR43229:SF2">
    <property type="entry name" value="NODULATION PROTEIN J"/>
    <property type="match status" value="1"/>
</dbReference>
<reference evidence="7 8" key="1">
    <citation type="submission" date="2020-08" db="EMBL/GenBank/DDBJ databases">
        <title>Genomic Encyclopedia of Type Strains, Phase III (KMG-III): the genomes of soil and plant-associated and newly described type strains.</title>
        <authorList>
            <person name="Whitman W."/>
        </authorList>
    </citation>
    <scope>NUCLEOTIDE SEQUENCE [LARGE SCALE GENOMIC DNA]</scope>
    <source>
        <strain evidence="7 8">CECT 3287</strain>
    </source>
</reference>
<feature type="transmembrane region" description="Helical" evidence="5">
    <location>
        <begin position="91"/>
        <end position="113"/>
    </location>
</feature>
<dbReference type="GO" id="GO:0016020">
    <property type="term" value="C:membrane"/>
    <property type="evidence" value="ECO:0007669"/>
    <property type="project" value="UniProtKB-SubCell"/>
</dbReference>
<evidence type="ECO:0000256" key="2">
    <source>
        <dbReference type="ARBA" id="ARBA00022692"/>
    </source>
</evidence>
<sequence length="242" mass="25043">MDDARRDSEAARARRAAQAWQAANGDLDKLCDDAQGAAAIREQSVTDLTGWPERVVATIRDSLAAVDAKSTALKRLLGTPLSFRWYFAGRVSAALIVALTAATVLAVVGTIFLGIRLEAARLPALLLAIVAGSLCFAALGLAVAALLPSARSIVPVTLGTLLPLCLISEIFVVGDVPLPGGLTTVADVFPLRHLLRMVIAATGSAATGSTVPATALPILAGWTALALAIVRWRGLGTHRDPG</sequence>
<dbReference type="RefSeq" id="WP_183220198.1">
    <property type="nucleotide sequence ID" value="NZ_BMPW01000004.1"/>
</dbReference>
<dbReference type="InterPro" id="IPR051784">
    <property type="entry name" value="Nod_factor_ABC_transporter"/>
</dbReference>
<comment type="caution">
    <text evidence="7">The sequence shown here is derived from an EMBL/GenBank/DDBJ whole genome shotgun (WGS) entry which is preliminary data.</text>
</comment>
<feature type="transmembrane region" description="Helical" evidence="5">
    <location>
        <begin position="211"/>
        <end position="230"/>
    </location>
</feature>
<feature type="transmembrane region" description="Helical" evidence="5">
    <location>
        <begin position="153"/>
        <end position="173"/>
    </location>
</feature>
<keyword evidence="4 5" id="KW-0472">Membrane</keyword>
<dbReference type="PANTHER" id="PTHR43229">
    <property type="entry name" value="NODULATION PROTEIN J"/>
    <property type="match status" value="1"/>
</dbReference>
<gene>
    <name evidence="7" type="ORF">FHR83_003110</name>
</gene>
<organism evidence="7 8">
    <name type="scientific">Actinoplanes campanulatus</name>
    <dbReference type="NCBI Taxonomy" id="113559"/>
    <lineage>
        <taxon>Bacteria</taxon>
        <taxon>Bacillati</taxon>
        <taxon>Actinomycetota</taxon>
        <taxon>Actinomycetes</taxon>
        <taxon>Micromonosporales</taxon>
        <taxon>Micromonosporaceae</taxon>
        <taxon>Actinoplanes</taxon>
    </lineage>
</organism>
<evidence type="ECO:0000256" key="4">
    <source>
        <dbReference type="ARBA" id="ARBA00023136"/>
    </source>
</evidence>
<evidence type="ECO:0000256" key="1">
    <source>
        <dbReference type="ARBA" id="ARBA00004141"/>
    </source>
</evidence>
<evidence type="ECO:0000256" key="3">
    <source>
        <dbReference type="ARBA" id="ARBA00022989"/>
    </source>
</evidence>
<evidence type="ECO:0000313" key="8">
    <source>
        <dbReference type="Proteomes" id="UP000590749"/>
    </source>
</evidence>
<keyword evidence="2 5" id="KW-0812">Transmembrane</keyword>
<dbReference type="GO" id="GO:0140359">
    <property type="term" value="F:ABC-type transporter activity"/>
    <property type="evidence" value="ECO:0007669"/>
    <property type="project" value="InterPro"/>
</dbReference>
<dbReference type="AlphaFoldDB" id="A0A7W5FEJ8"/>
<evidence type="ECO:0000259" key="6">
    <source>
        <dbReference type="Pfam" id="PF01061"/>
    </source>
</evidence>
<evidence type="ECO:0000256" key="5">
    <source>
        <dbReference type="SAM" id="Phobius"/>
    </source>
</evidence>
<dbReference type="InterPro" id="IPR013525">
    <property type="entry name" value="ABC2_TM"/>
</dbReference>
<name>A0A7W5FEJ8_9ACTN</name>
<comment type="subcellular location">
    <subcellularLocation>
        <location evidence="1">Membrane</location>
        <topology evidence="1">Multi-pass membrane protein</topology>
    </subcellularLocation>
</comment>
<dbReference type="Pfam" id="PF01061">
    <property type="entry name" value="ABC2_membrane"/>
    <property type="match status" value="1"/>
</dbReference>
<protein>
    <recommendedName>
        <fullName evidence="6">ABC-2 type transporter transmembrane domain-containing protein</fullName>
    </recommendedName>
</protein>